<dbReference type="Pfam" id="PF00903">
    <property type="entry name" value="Glyoxalase"/>
    <property type="match status" value="1"/>
</dbReference>
<gene>
    <name evidence="2" type="ORF">FKW44_004902</name>
</gene>
<dbReference type="PROSITE" id="PS51819">
    <property type="entry name" value="VOC"/>
    <property type="match status" value="1"/>
</dbReference>
<dbReference type="InterPro" id="IPR037523">
    <property type="entry name" value="VOC_core"/>
</dbReference>
<dbReference type="SUPFAM" id="SSF54593">
    <property type="entry name" value="Glyoxalase/Bleomycin resistance protein/Dihydroxybiphenyl dioxygenase"/>
    <property type="match status" value="1"/>
</dbReference>
<keyword evidence="3" id="KW-1185">Reference proteome</keyword>
<sequence>MPVPAPNLYPDFNVIRLSHACLNVSDLVESKKFYTEILGLQVTDESDTQSIYVRWKSGASLCDLAKIRPARHG</sequence>
<evidence type="ECO:0000259" key="1">
    <source>
        <dbReference type="PROSITE" id="PS51819"/>
    </source>
</evidence>
<evidence type="ECO:0000313" key="2">
    <source>
        <dbReference type="EMBL" id="QQP52676.1"/>
    </source>
</evidence>
<reference evidence="3" key="1">
    <citation type="submission" date="2021-01" db="EMBL/GenBank/DDBJ databases">
        <title>Caligus Genome Assembly.</title>
        <authorList>
            <person name="Gallardo-Escarate C."/>
        </authorList>
    </citation>
    <scope>NUCLEOTIDE SEQUENCE [LARGE SCALE GENOMIC DNA]</scope>
</reference>
<dbReference type="EMBL" id="CP045892">
    <property type="protein sequence ID" value="QQP52676.1"/>
    <property type="molecule type" value="Genomic_DNA"/>
</dbReference>
<dbReference type="InterPro" id="IPR004360">
    <property type="entry name" value="Glyas_Fos-R_dOase_dom"/>
</dbReference>
<accession>A0A7T8KB62</accession>
<dbReference type="AlphaFoldDB" id="A0A7T8KB62"/>
<name>A0A7T8KB62_CALRO</name>
<dbReference type="InterPro" id="IPR029068">
    <property type="entry name" value="Glyas_Bleomycin-R_OHBP_Dase"/>
</dbReference>
<dbReference type="OrthoDB" id="5371818at2759"/>
<organism evidence="2 3">
    <name type="scientific">Caligus rogercresseyi</name>
    <name type="common">Sea louse</name>
    <dbReference type="NCBI Taxonomy" id="217165"/>
    <lineage>
        <taxon>Eukaryota</taxon>
        <taxon>Metazoa</taxon>
        <taxon>Ecdysozoa</taxon>
        <taxon>Arthropoda</taxon>
        <taxon>Crustacea</taxon>
        <taxon>Multicrustacea</taxon>
        <taxon>Hexanauplia</taxon>
        <taxon>Copepoda</taxon>
        <taxon>Siphonostomatoida</taxon>
        <taxon>Caligidae</taxon>
        <taxon>Caligus</taxon>
    </lineage>
</organism>
<evidence type="ECO:0000313" key="3">
    <source>
        <dbReference type="Proteomes" id="UP000595437"/>
    </source>
</evidence>
<dbReference type="Proteomes" id="UP000595437">
    <property type="component" value="Chromosome 3"/>
</dbReference>
<dbReference type="Gene3D" id="3.10.180.10">
    <property type="entry name" value="2,3-Dihydroxybiphenyl 1,2-Dioxygenase, domain 1"/>
    <property type="match status" value="1"/>
</dbReference>
<proteinExistence type="predicted"/>
<feature type="domain" description="VOC" evidence="1">
    <location>
        <begin position="16"/>
        <end position="73"/>
    </location>
</feature>
<protein>
    <recommendedName>
        <fullName evidence="1">VOC domain-containing protein</fullName>
    </recommendedName>
</protein>